<dbReference type="EMBL" id="MLFT02000009">
    <property type="protein sequence ID" value="PHT38930.1"/>
    <property type="molecule type" value="Genomic_DNA"/>
</dbReference>
<dbReference type="Pfam" id="PF00190">
    <property type="entry name" value="Cupin_1"/>
    <property type="match status" value="2"/>
</dbReference>
<dbReference type="PANTHER" id="PTHR31189">
    <property type="entry name" value="OS03G0336100 PROTEIN-RELATED"/>
    <property type="match status" value="1"/>
</dbReference>
<evidence type="ECO:0000313" key="4">
    <source>
        <dbReference type="EMBL" id="PHT38930.1"/>
    </source>
</evidence>
<dbReference type="InterPro" id="IPR050253">
    <property type="entry name" value="Seed_Storage-Functional"/>
</dbReference>
<protein>
    <recommendedName>
        <fullName evidence="3">Cupin type-1 domain-containing protein</fullName>
    </recommendedName>
</protein>
<evidence type="ECO:0000313" key="5">
    <source>
        <dbReference type="Proteomes" id="UP000224567"/>
    </source>
</evidence>
<keyword evidence="5" id="KW-1185">Reference proteome</keyword>
<feature type="domain" description="Cupin type-1" evidence="3">
    <location>
        <begin position="264"/>
        <end position="437"/>
    </location>
</feature>
<feature type="compositionally biased region" description="Low complexity" evidence="2">
    <location>
        <begin position="26"/>
        <end position="35"/>
    </location>
</feature>
<dbReference type="InterPro" id="IPR006045">
    <property type="entry name" value="Cupin_1"/>
</dbReference>
<evidence type="ECO:0000256" key="1">
    <source>
        <dbReference type="ARBA" id="ARBA00023597"/>
    </source>
</evidence>
<dbReference type="InterPro" id="IPR011051">
    <property type="entry name" value="RmlC_Cupin_sf"/>
</dbReference>
<dbReference type="SMART" id="SM00835">
    <property type="entry name" value="Cupin_1"/>
    <property type="match status" value="2"/>
</dbReference>
<dbReference type="InterPro" id="IPR014710">
    <property type="entry name" value="RmlC-like_jellyroll"/>
</dbReference>
<accession>A0A2G2W121</accession>
<proteinExistence type="inferred from homology"/>
<dbReference type="AlphaFoldDB" id="A0A2G2W121"/>
<dbReference type="PANTHER" id="PTHR31189:SF41">
    <property type="entry name" value="VICILIN C72"/>
    <property type="match status" value="1"/>
</dbReference>
<dbReference type="CDD" id="cd02245">
    <property type="entry name" value="cupin_7S_vicilin-like_C"/>
    <property type="match status" value="1"/>
</dbReference>
<sequence length="477" mass="54298">GKGKRDPGQRFRECQQRCQRQEEGQQQRQCQQRCQQEYRREIEQEHHGTGGEETNPQKREENNPYLFESHRWMTGYRSSHGHLRVLEKFTQRSELFRGIEKFRVAVAEFEPQSFMMPHHTDGEAIYIVVRGQGTIGIANQDEKNSFNMEKGDAIRVPSGSTTYFINRDNKEKLFVYVLSKSAGLPGEVRQYFGAGGVNPESFYRAISSGILEKSFNTPRDRLERLFGQQKQGIIVKASEEQIRAISQQASSSTKQIKGETEGPFNVLKERPLFGNRLGQFIVAPPEKFQQLRDLDVAIGFMNISQGAMVIPSINTRITGLILIVEGSGYFELQCPHLGSQKQGQGSSGEKRWQEEQEGNVHYQKVGFPVNVGDLVVVPVGHPMTFVASKGSNLRMVGFGINGQNNKVNFLAGKQSIWSDIETEAKELAFNMPRKEVEEIFQKQEKSYFVPGPEQRERGEEGRWVQEHHLSSSLDFVF</sequence>
<comment type="caution">
    <text evidence="4">The sequence shown here is derived from an EMBL/GenBank/DDBJ whole genome shotgun (WGS) entry which is preliminary data.</text>
</comment>
<feature type="non-terminal residue" evidence="4">
    <location>
        <position position="1"/>
    </location>
</feature>
<name>A0A2G2W121_CAPBA</name>
<feature type="region of interest" description="Disordered" evidence="2">
    <location>
        <begin position="1"/>
        <end position="62"/>
    </location>
</feature>
<dbReference type="Proteomes" id="UP000224567">
    <property type="component" value="Unassembled WGS sequence"/>
</dbReference>
<dbReference type="CDD" id="cd02244">
    <property type="entry name" value="cupin_7S_vicilin-like_N"/>
    <property type="match status" value="1"/>
</dbReference>
<dbReference type="STRING" id="33114.A0A2G2W121"/>
<comment type="similarity">
    <text evidence="1">Belongs to the 7S seed storage protein family.</text>
</comment>
<gene>
    <name evidence="4" type="ORF">CQW23_22503</name>
</gene>
<reference evidence="5" key="2">
    <citation type="journal article" date="2017" name="J. Anim. Genet.">
        <title>Multiple reference genome sequences of hot pepper reveal the massive evolution of plant disease resistance genes by retroduplication.</title>
        <authorList>
            <person name="Kim S."/>
            <person name="Park J."/>
            <person name="Yeom S.-I."/>
            <person name="Kim Y.-M."/>
            <person name="Seo E."/>
            <person name="Kim K.-T."/>
            <person name="Kim M.-S."/>
            <person name="Lee J.M."/>
            <person name="Cheong K."/>
            <person name="Shin H.-S."/>
            <person name="Kim S.-B."/>
            <person name="Han K."/>
            <person name="Lee J."/>
            <person name="Park M."/>
            <person name="Lee H.-A."/>
            <person name="Lee H.-Y."/>
            <person name="Lee Y."/>
            <person name="Oh S."/>
            <person name="Lee J.H."/>
            <person name="Choi E."/>
            <person name="Choi E."/>
            <person name="Lee S.E."/>
            <person name="Jeon J."/>
            <person name="Kim H."/>
            <person name="Choi G."/>
            <person name="Song H."/>
            <person name="Lee J."/>
            <person name="Lee S.-C."/>
            <person name="Kwon J.-K."/>
            <person name="Lee H.-Y."/>
            <person name="Koo N."/>
            <person name="Hong Y."/>
            <person name="Kim R.W."/>
            <person name="Kang W.-H."/>
            <person name="Huh J.H."/>
            <person name="Kang B.-C."/>
            <person name="Yang T.-J."/>
            <person name="Lee Y.-H."/>
            <person name="Bennetzen J.L."/>
            <person name="Choi D."/>
        </authorList>
    </citation>
    <scope>NUCLEOTIDE SEQUENCE [LARGE SCALE GENOMIC DNA]</scope>
    <source>
        <strain evidence="5">cv. PBC81</strain>
    </source>
</reference>
<dbReference type="Gene3D" id="2.60.120.10">
    <property type="entry name" value="Jelly Rolls"/>
    <property type="match status" value="2"/>
</dbReference>
<feature type="compositionally biased region" description="Basic and acidic residues" evidence="2">
    <location>
        <begin position="1"/>
        <end position="25"/>
    </location>
</feature>
<reference evidence="4 5" key="1">
    <citation type="journal article" date="2017" name="Genome Biol.">
        <title>New reference genome sequences of hot pepper reveal the massive evolution of plant disease-resistance genes by retroduplication.</title>
        <authorList>
            <person name="Kim S."/>
            <person name="Park J."/>
            <person name="Yeom S.I."/>
            <person name="Kim Y.M."/>
            <person name="Seo E."/>
            <person name="Kim K.T."/>
            <person name="Kim M.S."/>
            <person name="Lee J.M."/>
            <person name="Cheong K."/>
            <person name="Shin H.S."/>
            <person name="Kim S.B."/>
            <person name="Han K."/>
            <person name="Lee J."/>
            <person name="Park M."/>
            <person name="Lee H.A."/>
            <person name="Lee H.Y."/>
            <person name="Lee Y."/>
            <person name="Oh S."/>
            <person name="Lee J.H."/>
            <person name="Choi E."/>
            <person name="Choi E."/>
            <person name="Lee S.E."/>
            <person name="Jeon J."/>
            <person name="Kim H."/>
            <person name="Choi G."/>
            <person name="Song H."/>
            <person name="Lee J."/>
            <person name="Lee S.C."/>
            <person name="Kwon J.K."/>
            <person name="Lee H.Y."/>
            <person name="Koo N."/>
            <person name="Hong Y."/>
            <person name="Kim R.W."/>
            <person name="Kang W.H."/>
            <person name="Huh J.H."/>
            <person name="Kang B.C."/>
            <person name="Yang T.J."/>
            <person name="Lee Y.H."/>
            <person name="Bennetzen J.L."/>
            <person name="Choi D."/>
        </authorList>
    </citation>
    <scope>NUCLEOTIDE SEQUENCE [LARGE SCALE GENOMIC DNA]</scope>
    <source>
        <strain evidence="5">cv. PBC81</strain>
    </source>
</reference>
<dbReference type="Gene3D" id="6.10.250.890">
    <property type="match status" value="1"/>
</dbReference>
<organism evidence="4 5">
    <name type="scientific">Capsicum baccatum</name>
    <name type="common">Peruvian pepper</name>
    <dbReference type="NCBI Taxonomy" id="33114"/>
    <lineage>
        <taxon>Eukaryota</taxon>
        <taxon>Viridiplantae</taxon>
        <taxon>Streptophyta</taxon>
        <taxon>Embryophyta</taxon>
        <taxon>Tracheophyta</taxon>
        <taxon>Spermatophyta</taxon>
        <taxon>Magnoliopsida</taxon>
        <taxon>eudicotyledons</taxon>
        <taxon>Gunneridae</taxon>
        <taxon>Pentapetalae</taxon>
        <taxon>asterids</taxon>
        <taxon>lamiids</taxon>
        <taxon>Solanales</taxon>
        <taxon>Solanaceae</taxon>
        <taxon>Solanoideae</taxon>
        <taxon>Capsiceae</taxon>
        <taxon>Capsicum</taxon>
    </lineage>
</organism>
<feature type="compositionally biased region" description="Basic and acidic residues" evidence="2">
    <location>
        <begin position="36"/>
        <end position="62"/>
    </location>
</feature>
<dbReference type="SUPFAM" id="SSF51182">
    <property type="entry name" value="RmlC-like cupins"/>
    <property type="match status" value="2"/>
</dbReference>
<evidence type="ECO:0000256" key="2">
    <source>
        <dbReference type="SAM" id="MobiDB-lite"/>
    </source>
</evidence>
<evidence type="ECO:0000259" key="3">
    <source>
        <dbReference type="SMART" id="SM00835"/>
    </source>
</evidence>
<feature type="domain" description="Cupin type-1" evidence="3">
    <location>
        <begin position="76"/>
        <end position="223"/>
    </location>
</feature>
<dbReference type="OrthoDB" id="1912756at2759"/>